<proteinExistence type="predicted"/>
<name>A0A2W1KHU4_ACIFR</name>
<sequence length="87" mass="9721">MWRSPNFLYGLSTIGRSWGVSINATRASHIPIRLPVCREAERIWKLRQNAPLVQRSVKVLGAETLPIDEATDKNKKTGINLIPGQNA</sequence>
<dbReference type="Proteomes" id="UP000248886">
    <property type="component" value="Unassembled WGS sequence"/>
</dbReference>
<evidence type="ECO:0000313" key="2">
    <source>
        <dbReference type="Proteomes" id="UP000248886"/>
    </source>
</evidence>
<accession>A0A2W1KHU4</accession>
<gene>
    <name evidence="1" type="ORF">DN052_02810</name>
</gene>
<evidence type="ECO:0000313" key="1">
    <source>
        <dbReference type="EMBL" id="PZD82005.1"/>
    </source>
</evidence>
<comment type="caution">
    <text evidence="1">The sequence shown here is derived from an EMBL/GenBank/DDBJ whole genome shotgun (WGS) entry which is preliminary data.</text>
</comment>
<organism evidence="1 2">
    <name type="scientific">Acidithiobacillus ferrooxidans</name>
    <name type="common">Thiobacillus ferrooxidans</name>
    <dbReference type="NCBI Taxonomy" id="920"/>
    <lineage>
        <taxon>Bacteria</taxon>
        <taxon>Pseudomonadati</taxon>
        <taxon>Pseudomonadota</taxon>
        <taxon>Acidithiobacillia</taxon>
        <taxon>Acidithiobacillales</taxon>
        <taxon>Acidithiobacillaceae</taxon>
        <taxon>Acidithiobacillus</taxon>
    </lineage>
</organism>
<protein>
    <submittedName>
        <fullName evidence="1">Uncharacterized protein</fullName>
    </submittedName>
</protein>
<dbReference type="AlphaFoldDB" id="A0A2W1KHU4"/>
<dbReference type="EMBL" id="QKQP01000001">
    <property type="protein sequence ID" value="PZD82005.1"/>
    <property type="molecule type" value="Genomic_DNA"/>
</dbReference>
<reference evidence="1 2" key="1">
    <citation type="submission" date="2018-06" db="EMBL/GenBank/DDBJ databases">
        <title>Draft sequence of Acidithiobacillus ferrooxidans CCM 4253.</title>
        <authorList>
            <person name="Moya-Beltran A."/>
            <person name="Castro M."/>
            <person name="Covarrubias P.C."/>
            <person name="Issotta F."/>
            <person name="Janiczek O."/>
            <person name="Mandl M."/>
            <person name="Kucera J."/>
            <person name="Quatrini R."/>
        </authorList>
    </citation>
    <scope>NUCLEOTIDE SEQUENCE [LARGE SCALE GENOMIC DNA]</scope>
    <source>
        <strain evidence="1 2">CCM 4253</strain>
    </source>
</reference>